<dbReference type="PROSITE" id="PS51375">
    <property type="entry name" value="PPR"/>
    <property type="match status" value="1"/>
</dbReference>
<dbReference type="Proteomes" id="UP001374584">
    <property type="component" value="Unassembled WGS sequence"/>
</dbReference>
<accession>A0AAN9LU14</accession>
<evidence type="ECO:0000256" key="2">
    <source>
        <dbReference type="PROSITE-ProRule" id="PRU00708"/>
    </source>
</evidence>
<name>A0AAN9LU14_PHACN</name>
<dbReference type="Pfam" id="PF13041">
    <property type="entry name" value="PPR_2"/>
    <property type="match status" value="1"/>
</dbReference>
<dbReference type="Gene3D" id="1.25.40.10">
    <property type="entry name" value="Tetratricopeptide repeat domain"/>
    <property type="match status" value="1"/>
</dbReference>
<feature type="repeat" description="PPR" evidence="2">
    <location>
        <begin position="12"/>
        <end position="46"/>
    </location>
</feature>
<evidence type="ECO:0000313" key="3">
    <source>
        <dbReference type="EMBL" id="KAK7342370.1"/>
    </source>
</evidence>
<keyword evidence="4" id="KW-1185">Reference proteome</keyword>
<reference evidence="3 4" key="1">
    <citation type="submission" date="2024-01" db="EMBL/GenBank/DDBJ databases">
        <title>The genomes of 5 underutilized Papilionoideae crops provide insights into root nodulation and disease resistanc.</title>
        <authorList>
            <person name="Jiang F."/>
        </authorList>
    </citation>
    <scope>NUCLEOTIDE SEQUENCE [LARGE SCALE GENOMIC DNA]</scope>
    <source>
        <strain evidence="3">JINMINGXINNONG_FW02</strain>
        <tissue evidence="3">Leaves</tissue>
    </source>
</reference>
<evidence type="ECO:0000313" key="4">
    <source>
        <dbReference type="Proteomes" id="UP001374584"/>
    </source>
</evidence>
<protein>
    <submittedName>
        <fullName evidence="3">Uncharacterized protein</fullName>
    </submittedName>
</protein>
<gene>
    <name evidence="3" type="ORF">VNO80_25320</name>
</gene>
<dbReference type="InterPro" id="IPR011990">
    <property type="entry name" value="TPR-like_helical_dom_sf"/>
</dbReference>
<proteinExistence type="predicted"/>
<dbReference type="AlphaFoldDB" id="A0AAN9LU14"/>
<dbReference type="NCBIfam" id="TIGR00756">
    <property type="entry name" value="PPR"/>
    <property type="match status" value="1"/>
</dbReference>
<evidence type="ECO:0000256" key="1">
    <source>
        <dbReference type="ARBA" id="ARBA00022737"/>
    </source>
</evidence>
<comment type="caution">
    <text evidence="3">The sequence shown here is derived from an EMBL/GenBank/DDBJ whole genome shotgun (WGS) entry which is preliminary data.</text>
</comment>
<keyword evidence="1" id="KW-0677">Repeat</keyword>
<dbReference type="EMBL" id="JAYMYR010000009">
    <property type="protein sequence ID" value="KAK7342370.1"/>
    <property type="molecule type" value="Genomic_DNA"/>
</dbReference>
<dbReference type="InterPro" id="IPR002885">
    <property type="entry name" value="PPR_rpt"/>
</dbReference>
<sequence length="145" mass="16637">MVKMEYRGLPRNVETFNLLITNLCKIRKTEDVLRLFCSTGEWGCYPNESTFLVLIRRLKTPNLLEVGKRSYQSGAFSVLSIEYCKHLRLWSGMVVIDFYLTQTVYTTPQDLADIASKSRPSENVVSKEQLLNLLKRRTVLVSGLA</sequence>
<organism evidence="3 4">
    <name type="scientific">Phaseolus coccineus</name>
    <name type="common">Scarlet runner bean</name>
    <name type="synonym">Phaseolus multiflorus</name>
    <dbReference type="NCBI Taxonomy" id="3886"/>
    <lineage>
        <taxon>Eukaryota</taxon>
        <taxon>Viridiplantae</taxon>
        <taxon>Streptophyta</taxon>
        <taxon>Embryophyta</taxon>
        <taxon>Tracheophyta</taxon>
        <taxon>Spermatophyta</taxon>
        <taxon>Magnoliopsida</taxon>
        <taxon>eudicotyledons</taxon>
        <taxon>Gunneridae</taxon>
        <taxon>Pentapetalae</taxon>
        <taxon>rosids</taxon>
        <taxon>fabids</taxon>
        <taxon>Fabales</taxon>
        <taxon>Fabaceae</taxon>
        <taxon>Papilionoideae</taxon>
        <taxon>50 kb inversion clade</taxon>
        <taxon>NPAAA clade</taxon>
        <taxon>indigoferoid/millettioid clade</taxon>
        <taxon>Phaseoleae</taxon>
        <taxon>Phaseolus</taxon>
    </lineage>
</organism>